<keyword evidence="5" id="KW-0963">Cytoplasm</keyword>
<evidence type="ECO:0000256" key="2">
    <source>
        <dbReference type="ARBA" id="ARBA00007871"/>
    </source>
</evidence>
<dbReference type="Pfam" id="PF02742">
    <property type="entry name" value="Fe_dep_repr_C"/>
    <property type="match status" value="1"/>
</dbReference>
<dbReference type="GO" id="GO:0046914">
    <property type="term" value="F:transition metal ion binding"/>
    <property type="evidence" value="ECO:0007669"/>
    <property type="project" value="InterPro"/>
</dbReference>
<dbReference type="InterPro" id="IPR038157">
    <property type="entry name" value="FeoA_core_dom"/>
</dbReference>
<evidence type="ECO:0000256" key="12">
    <source>
        <dbReference type="ARBA" id="ARBA00025185"/>
    </source>
</evidence>
<keyword evidence="10" id="KW-0804">Transcription</keyword>
<keyword evidence="11" id="KW-0464">Manganese</keyword>
<accession>A0A2P8CAN3</accession>
<dbReference type="Gene3D" id="1.10.60.10">
    <property type="entry name" value="Iron dependent repressor, metal binding and dimerisation domain"/>
    <property type="match status" value="1"/>
</dbReference>
<dbReference type="SUPFAM" id="SSF46785">
    <property type="entry name" value="Winged helix' DNA-binding domain"/>
    <property type="match status" value="1"/>
</dbReference>
<sequence length="219" mass="24981">MASVTEENYLKALFILVTERGMATISDLSKLLKVSLPTANSMIKNLKKQELVNYEKYKPLSLTEKGRREAALVLRKHRLTEMFLVNEMGFGWEEVHEIAEQIEHINSPIFFDRMDKLMGHPTIDPHGSPIPDKDGHIAEEVYEQLSNCRTGEKVRLIALAHSASDFLRYLNNRDLSLGVEMRIVSIEAYDGSMVVSYDNHPAETLTHPVCEKLRVEKVD</sequence>
<dbReference type="InterPro" id="IPR036421">
    <property type="entry name" value="Fe_dep_repressor_sf"/>
</dbReference>
<dbReference type="Gene3D" id="1.10.10.10">
    <property type="entry name" value="Winged helix-like DNA-binding domain superfamily/Winged helix DNA-binding domain"/>
    <property type="match status" value="1"/>
</dbReference>
<dbReference type="Proteomes" id="UP000240621">
    <property type="component" value="Unassembled WGS sequence"/>
</dbReference>
<dbReference type="SUPFAM" id="SSF47979">
    <property type="entry name" value="Iron-dependent repressor protein, dimerization domain"/>
    <property type="match status" value="1"/>
</dbReference>
<evidence type="ECO:0000313" key="17">
    <source>
        <dbReference type="Proteomes" id="UP000240621"/>
    </source>
</evidence>
<dbReference type="InterPro" id="IPR036388">
    <property type="entry name" value="WH-like_DNA-bd_sf"/>
</dbReference>
<dbReference type="GO" id="GO:0003677">
    <property type="term" value="F:DNA binding"/>
    <property type="evidence" value="ECO:0007669"/>
    <property type="project" value="UniProtKB-KW"/>
</dbReference>
<dbReference type="InterPro" id="IPR036390">
    <property type="entry name" value="WH_DNA-bd_sf"/>
</dbReference>
<evidence type="ECO:0000313" key="18">
    <source>
        <dbReference type="Proteomes" id="UP000396862"/>
    </source>
</evidence>
<name>A0A2P8CAN3_9BACT</name>
<evidence type="ECO:0000256" key="10">
    <source>
        <dbReference type="ARBA" id="ARBA00023163"/>
    </source>
</evidence>
<dbReference type="Pfam" id="PF01325">
    <property type="entry name" value="Fe_dep_repress"/>
    <property type="match status" value="1"/>
</dbReference>
<dbReference type="SMART" id="SM00529">
    <property type="entry name" value="HTH_DTXR"/>
    <property type="match status" value="1"/>
</dbReference>
<organism evidence="16 17">
    <name type="scientific">Prolixibacter denitrificans</name>
    <dbReference type="NCBI Taxonomy" id="1541063"/>
    <lineage>
        <taxon>Bacteria</taxon>
        <taxon>Pseudomonadati</taxon>
        <taxon>Bacteroidota</taxon>
        <taxon>Bacteroidia</taxon>
        <taxon>Marinilabiliales</taxon>
        <taxon>Prolixibacteraceae</taxon>
        <taxon>Prolixibacter</taxon>
    </lineage>
</organism>
<keyword evidence="18" id="KW-1185">Reference proteome</keyword>
<dbReference type="PROSITE" id="PS50944">
    <property type="entry name" value="HTH_DTXR"/>
    <property type="match status" value="1"/>
</dbReference>
<dbReference type="GO" id="GO:0046983">
    <property type="term" value="F:protein dimerization activity"/>
    <property type="evidence" value="ECO:0007669"/>
    <property type="project" value="InterPro"/>
</dbReference>
<keyword evidence="6" id="KW-0678">Repressor</keyword>
<dbReference type="Pfam" id="PF04023">
    <property type="entry name" value="FeoA"/>
    <property type="match status" value="1"/>
</dbReference>
<comment type="subunit">
    <text evidence="3">Homodimer.</text>
</comment>
<dbReference type="RefSeq" id="WP_106542815.1">
    <property type="nucleotide sequence ID" value="NZ_BLAU01000001.1"/>
</dbReference>
<evidence type="ECO:0000256" key="9">
    <source>
        <dbReference type="ARBA" id="ARBA00023159"/>
    </source>
</evidence>
<feature type="domain" description="HTH dtxR-type" evidence="14">
    <location>
        <begin position="1"/>
        <end position="63"/>
    </location>
</feature>
<evidence type="ECO:0000256" key="7">
    <source>
        <dbReference type="ARBA" id="ARBA00023015"/>
    </source>
</evidence>
<dbReference type="InterPro" id="IPR050536">
    <property type="entry name" value="DtxR_MntR_Metal-Reg"/>
</dbReference>
<comment type="subcellular location">
    <subcellularLocation>
        <location evidence="1">Cytoplasm</location>
    </subcellularLocation>
</comment>
<protein>
    <recommendedName>
        <fullName evidence="4">Transcriptional regulator MntR</fullName>
    </recommendedName>
    <alternativeName>
        <fullName evidence="13">Manganese transport regulator</fullName>
    </alternativeName>
</protein>
<gene>
    <name evidence="15" type="primary">sirR</name>
    <name evidence="16" type="ORF">CLV93_107132</name>
    <name evidence="15" type="ORF">JCM18694_28570</name>
</gene>
<evidence type="ECO:0000256" key="3">
    <source>
        <dbReference type="ARBA" id="ARBA00011738"/>
    </source>
</evidence>
<dbReference type="PANTHER" id="PTHR33238:SF11">
    <property type="entry name" value="TRANSCRIPTIONAL REGULATOR MNTR"/>
    <property type="match status" value="1"/>
</dbReference>
<keyword evidence="7" id="KW-0805">Transcription regulation</keyword>
<evidence type="ECO:0000259" key="14">
    <source>
        <dbReference type="PROSITE" id="PS50944"/>
    </source>
</evidence>
<evidence type="ECO:0000256" key="6">
    <source>
        <dbReference type="ARBA" id="ARBA00022491"/>
    </source>
</evidence>
<dbReference type="EMBL" id="PYGC01000007">
    <property type="protein sequence ID" value="PSK82018.1"/>
    <property type="molecule type" value="Genomic_DNA"/>
</dbReference>
<dbReference type="InterPro" id="IPR022687">
    <property type="entry name" value="HTH_DTXR"/>
</dbReference>
<evidence type="ECO:0000313" key="16">
    <source>
        <dbReference type="EMBL" id="PSK82018.1"/>
    </source>
</evidence>
<evidence type="ECO:0000313" key="15">
    <source>
        <dbReference type="EMBL" id="GET22611.1"/>
    </source>
</evidence>
<evidence type="ECO:0000256" key="8">
    <source>
        <dbReference type="ARBA" id="ARBA00023125"/>
    </source>
</evidence>
<keyword evidence="9" id="KW-0010">Activator</keyword>
<evidence type="ECO:0000256" key="1">
    <source>
        <dbReference type="ARBA" id="ARBA00004496"/>
    </source>
</evidence>
<dbReference type="InterPro" id="IPR001367">
    <property type="entry name" value="Fe_dep_repressor"/>
</dbReference>
<dbReference type="InterPro" id="IPR022689">
    <property type="entry name" value="Iron_dep_repressor"/>
</dbReference>
<dbReference type="GO" id="GO:0005737">
    <property type="term" value="C:cytoplasm"/>
    <property type="evidence" value="ECO:0007669"/>
    <property type="project" value="UniProtKB-SubCell"/>
</dbReference>
<evidence type="ECO:0000256" key="11">
    <source>
        <dbReference type="ARBA" id="ARBA00023211"/>
    </source>
</evidence>
<dbReference type="AlphaFoldDB" id="A0A2P8CAN3"/>
<proteinExistence type="inferred from homology"/>
<keyword evidence="8" id="KW-0238">DNA-binding</keyword>
<dbReference type="Gene3D" id="2.30.30.90">
    <property type="match status" value="1"/>
</dbReference>
<comment type="function">
    <text evidence="12">In the presence of manganese, represses expression of mntH and mntS. Up-regulates expression of mntP.</text>
</comment>
<reference evidence="15 18" key="2">
    <citation type="submission" date="2019-10" db="EMBL/GenBank/DDBJ databases">
        <title>Prolixibacter strains distinguished by the presence of nitrate reductase genes were adept at nitrate-dependent anaerobic corrosion of metallic iron and carbon steel.</title>
        <authorList>
            <person name="Iino T."/>
            <person name="Shono N."/>
            <person name="Ito K."/>
            <person name="Nakamura R."/>
            <person name="Sueoka K."/>
            <person name="Harayama S."/>
            <person name="Ohkuma M."/>
        </authorList>
    </citation>
    <scope>NUCLEOTIDE SEQUENCE [LARGE SCALE GENOMIC DNA]</scope>
    <source>
        <strain evidence="15 18">MIC1-1</strain>
    </source>
</reference>
<evidence type="ECO:0000256" key="4">
    <source>
        <dbReference type="ARBA" id="ARBA00022386"/>
    </source>
</evidence>
<dbReference type="EMBL" id="BLAU01000001">
    <property type="protein sequence ID" value="GET22611.1"/>
    <property type="molecule type" value="Genomic_DNA"/>
</dbReference>
<dbReference type="PANTHER" id="PTHR33238">
    <property type="entry name" value="IRON (METAL) DEPENDENT REPRESSOR, DTXR FAMILY"/>
    <property type="match status" value="1"/>
</dbReference>
<comment type="caution">
    <text evidence="16">The sequence shown here is derived from an EMBL/GenBank/DDBJ whole genome shotgun (WGS) entry which is preliminary data.</text>
</comment>
<dbReference type="GO" id="GO:0003700">
    <property type="term" value="F:DNA-binding transcription factor activity"/>
    <property type="evidence" value="ECO:0007669"/>
    <property type="project" value="InterPro"/>
</dbReference>
<dbReference type="InterPro" id="IPR007167">
    <property type="entry name" value="Fe-transptr_FeoA-like"/>
</dbReference>
<reference evidence="16 17" key="1">
    <citation type="submission" date="2018-03" db="EMBL/GenBank/DDBJ databases">
        <title>Genomic Encyclopedia of Archaeal and Bacterial Type Strains, Phase II (KMG-II): from individual species to whole genera.</title>
        <authorList>
            <person name="Goeker M."/>
        </authorList>
    </citation>
    <scope>NUCLEOTIDE SEQUENCE [LARGE SCALE GENOMIC DNA]</scope>
    <source>
        <strain evidence="16 17">DSM 27267</strain>
    </source>
</reference>
<evidence type="ECO:0000256" key="13">
    <source>
        <dbReference type="ARBA" id="ARBA00032593"/>
    </source>
</evidence>
<evidence type="ECO:0000256" key="5">
    <source>
        <dbReference type="ARBA" id="ARBA00022490"/>
    </source>
</evidence>
<dbReference type="Proteomes" id="UP000396862">
    <property type="component" value="Unassembled WGS sequence"/>
</dbReference>
<comment type="similarity">
    <text evidence="2">Belongs to the DtxR/MntR family.</text>
</comment>
<dbReference type="OrthoDB" id="9791355at2"/>